<evidence type="ECO:0000259" key="1">
    <source>
        <dbReference type="Pfam" id="PF03551"/>
    </source>
</evidence>
<dbReference type="EMBL" id="CP016895">
    <property type="protein sequence ID" value="AOA58046.1"/>
    <property type="molecule type" value="Genomic_DNA"/>
</dbReference>
<dbReference type="InterPro" id="IPR036390">
    <property type="entry name" value="WH_DNA-bd_sf"/>
</dbReference>
<dbReference type="Pfam" id="PF03551">
    <property type="entry name" value="PadR"/>
    <property type="match status" value="1"/>
</dbReference>
<dbReference type="SUPFAM" id="SSF46785">
    <property type="entry name" value="Winged helix' DNA-binding domain"/>
    <property type="match status" value="1"/>
</dbReference>
<evidence type="ECO:0000313" key="2">
    <source>
        <dbReference type="EMBL" id="AOA58046.1"/>
    </source>
</evidence>
<dbReference type="Proteomes" id="UP000093391">
    <property type="component" value="Chromosome"/>
</dbReference>
<protein>
    <recommendedName>
        <fullName evidence="1">Transcription regulator PadR N-terminal domain-containing protein</fullName>
    </recommendedName>
</protein>
<dbReference type="InterPro" id="IPR036388">
    <property type="entry name" value="WH-like_DNA-bd_sf"/>
</dbReference>
<keyword evidence="3" id="KW-1185">Reference proteome</keyword>
<evidence type="ECO:0000313" key="3">
    <source>
        <dbReference type="Proteomes" id="UP000093391"/>
    </source>
</evidence>
<name>A0A1B2LYP3_9GAMM</name>
<dbReference type="InterPro" id="IPR005149">
    <property type="entry name" value="Tscrpt_reg_PadR_N"/>
</dbReference>
<sequence length="158" mass="18348">MQAKKIKRQRGFGHGGLRLIVLHLLQQQAQHGYQLMKTIDELTQGSYRPSPGVLYPLLTELQERNWIDSAPSADGRKQCYQLTARGQQAYQDQELHIQEVLQWVHHRAQYPKHLSQALEGFRYDLHDVLQEKTLNMQQADQVIAILNNALQQIKNLED</sequence>
<dbReference type="AlphaFoldDB" id="A0A1B2LYP3"/>
<gene>
    <name evidence="2" type="ORF">BFG52_06565</name>
</gene>
<dbReference type="RefSeq" id="WP_067553786.1">
    <property type="nucleotide sequence ID" value="NZ_CP016895.1"/>
</dbReference>
<dbReference type="STRING" id="1789224.BFG52_06565"/>
<dbReference type="Gene3D" id="1.10.10.10">
    <property type="entry name" value="Winged helix-like DNA-binding domain superfamily/Winged helix DNA-binding domain"/>
    <property type="match status" value="1"/>
</dbReference>
<accession>A0A1B2LYP3</accession>
<dbReference type="PANTHER" id="PTHR43252">
    <property type="entry name" value="TRANSCRIPTIONAL REGULATOR YQJI"/>
    <property type="match status" value="1"/>
</dbReference>
<proteinExistence type="predicted"/>
<dbReference type="PANTHER" id="PTHR43252:SF7">
    <property type="entry name" value="TRANSCRIPTIONAL REGULATOR YQJI"/>
    <property type="match status" value="1"/>
</dbReference>
<reference evidence="2 3" key="1">
    <citation type="submission" date="2016-08" db="EMBL/GenBank/DDBJ databases">
        <authorList>
            <person name="Seilhamer J.J."/>
        </authorList>
    </citation>
    <scope>NUCLEOTIDE SEQUENCE [LARGE SCALE GENOMIC DNA]</scope>
    <source>
        <strain evidence="2 3">BRTC-1</strain>
    </source>
</reference>
<feature type="domain" description="Transcription regulator PadR N-terminal" evidence="1">
    <location>
        <begin position="21"/>
        <end position="91"/>
    </location>
</feature>
<dbReference type="KEGG" id="ala:BFG52_06565"/>
<organism evidence="2 3">
    <name type="scientific">Acinetobacter larvae</name>
    <dbReference type="NCBI Taxonomy" id="1789224"/>
    <lineage>
        <taxon>Bacteria</taxon>
        <taxon>Pseudomonadati</taxon>
        <taxon>Pseudomonadota</taxon>
        <taxon>Gammaproteobacteria</taxon>
        <taxon>Moraxellales</taxon>
        <taxon>Moraxellaceae</taxon>
        <taxon>Acinetobacter</taxon>
    </lineage>
</organism>